<name>A0A843UWC8_COLES</name>
<reference evidence="1" key="1">
    <citation type="submission" date="2017-07" db="EMBL/GenBank/DDBJ databases">
        <title>Taro Niue Genome Assembly and Annotation.</title>
        <authorList>
            <person name="Atibalentja N."/>
            <person name="Keating K."/>
            <person name="Fields C.J."/>
        </authorList>
    </citation>
    <scope>NUCLEOTIDE SEQUENCE</scope>
    <source>
        <strain evidence="1">Niue_2</strain>
        <tissue evidence="1">Leaf</tissue>
    </source>
</reference>
<gene>
    <name evidence="1" type="ORF">Taro_017535</name>
</gene>
<accession>A0A843UWC8</accession>
<dbReference type="EMBL" id="NMUH01000802">
    <property type="protein sequence ID" value="MQL85023.1"/>
    <property type="molecule type" value="Genomic_DNA"/>
</dbReference>
<proteinExistence type="predicted"/>
<protein>
    <submittedName>
        <fullName evidence="1">Uncharacterized protein</fullName>
    </submittedName>
</protein>
<feature type="non-terminal residue" evidence="1">
    <location>
        <position position="86"/>
    </location>
</feature>
<dbReference type="AlphaFoldDB" id="A0A843UWC8"/>
<dbReference type="Proteomes" id="UP000652761">
    <property type="component" value="Unassembled WGS sequence"/>
</dbReference>
<sequence length="86" mass="9811">NKLYLVDSAGPLNTLGAKQHHVNPEAMGQDMINALVSSEDKVKYSRYLLRSYIEDNRKAPCSDHAIEAREAERDDDEDENLRIHND</sequence>
<evidence type="ECO:0000313" key="2">
    <source>
        <dbReference type="Proteomes" id="UP000652761"/>
    </source>
</evidence>
<keyword evidence="2" id="KW-1185">Reference proteome</keyword>
<evidence type="ECO:0000313" key="1">
    <source>
        <dbReference type="EMBL" id="MQL85023.1"/>
    </source>
</evidence>
<comment type="caution">
    <text evidence="1">The sequence shown here is derived from an EMBL/GenBank/DDBJ whole genome shotgun (WGS) entry which is preliminary data.</text>
</comment>
<organism evidence="1 2">
    <name type="scientific">Colocasia esculenta</name>
    <name type="common">Wild taro</name>
    <name type="synonym">Arum esculentum</name>
    <dbReference type="NCBI Taxonomy" id="4460"/>
    <lineage>
        <taxon>Eukaryota</taxon>
        <taxon>Viridiplantae</taxon>
        <taxon>Streptophyta</taxon>
        <taxon>Embryophyta</taxon>
        <taxon>Tracheophyta</taxon>
        <taxon>Spermatophyta</taxon>
        <taxon>Magnoliopsida</taxon>
        <taxon>Liliopsida</taxon>
        <taxon>Araceae</taxon>
        <taxon>Aroideae</taxon>
        <taxon>Colocasieae</taxon>
        <taxon>Colocasia</taxon>
    </lineage>
</organism>
<dbReference type="OrthoDB" id="2003245at2759"/>